<dbReference type="InterPro" id="IPR050228">
    <property type="entry name" value="Carboxylesterase_BioH"/>
</dbReference>
<feature type="transmembrane region" description="Helical" evidence="1">
    <location>
        <begin position="20"/>
        <end position="37"/>
    </location>
</feature>
<accession>A0ABQ3X0U9</accession>
<dbReference type="SUPFAM" id="SSF53474">
    <property type="entry name" value="alpha/beta-Hydrolases"/>
    <property type="match status" value="1"/>
</dbReference>
<comment type="caution">
    <text evidence="3">The sequence shown here is derived from an EMBL/GenBank/DDBJ whole genome shotgun (WGS) entry which is preliminary data.</text>
</comment>
<protein>
    <recommendedName>
        <fullName evidence="2">AB hydrolase-1 domain-containing protein</fullName>
    </recommendedName>
</protein>
<dbReference type="PANTHER" id="PTHR43194:SF5">
    <property type="entry name" value="PIMELOYL-[ACYL-CARRIER PROTEIN] METHYL ESTER ESTERASE"/>
    <property type="match status" value="1"/>
</dbReference>
<reference evidence="3 4" key="1">
    <citation type="submission" date="2021-01" db="EMBL/GenBank/DDBJ databases">
        <title>Whole genome shotgun sequence of Actinoplanes couchii NBRC 106145.</title>
        <authorList>
            <person name="Komaki H."/>
            <person name="Tamura T."/>
        </authorList>
    </citation>
    <scope>NUCLEOTIDE SEQUENCE [LARGE SCALE GENOMIC DNA]</scope>
    <source>
        <strain evidence="3 4">NBRC 106145</strain>
    </source>
</reference>
<evidence type="ECO:0000259" key="2">
    <source>
        <dbReference type="Pfam" id="PF12697"/>
    </source>
</evidence>
<dbReference type="InterPro" id="IPR029058">
    <property type="entry name" value="AB_hydrolase_fold"/>
</dbReference>
<keyword evidence="1" id="KW-0812">Transmembrane</keyword>
<dbReference type="Pfam" id="PF12697">
    <property type="entry name" value="Abhydrolase_6"/>
    <property type="match status" value="1"/>
</dbReference>
<keyword evidence="1" id="KW-0472">Membrane</keyword>
<feature type="transmembrane region" description="Helical" evidence="1">
    <location>
        <begin position="76"/>
        <end position="104"/>
    </location>
</feature>
<evidence type="ECO:0000313" key="4">
    <source>
        <dbReference type="Proteomes" id="UP000612282"/>
    </source>
</evidence>
<dbReference type="InterPro" id="IPR000073">
    <property type="entry name" value="AB_hydrolase_1"/>
</dbReference>
<organism evidence="3 4">
    <name type="scientific">Actinoplanes couchii</name>
    <dbReference type="NCBI Taxonomy" id="403638"/>
    <lineage>
        <taxon>Bacteria</taxon>
        <taxon>Bacillati</taxon>
        <taxon>Actinomycetota</taxon>
        <taxon>Actinomycetes</taxon>
        <taxon>Micromonosporales</taxon>
        <taxon>Micromonosporaceae</taxon>
        <taxon>Actinoplanes</taxon>
    </lineage>
</organism>
<feature type="transmembrane region" description="Helical" evidence="1">
    <location>
        <begin position="116"/>
        <end position="138"/>
    </location>
</feature>
<keyword evidence="4" id="KW-1185">Reference proteome</keyword>
<keyword evidence="1" id="KW-1133">Transmembrane helix</keyword>
<evidence type="ECO:0000256" key="1">
    <source>
        <dbReference type="SAM" id="Phobius"/>
    </source>
</evidence>
<feature type="domain" description="AB hydrolase-1" evidence="2">
    <location>
        <begin position="189"/>
        <end position="435"/>
    </location>
</feature>
<dbReference type="EMBL" id="BOMG01000010">
    <property type="protein sequence ID" value="GID52144.1"/>
    <property type="molecule type" value="Genomic_DNA"/>
</dbReference>
<name>A0ABQ3X0U9_9ACTN</name>
<proteinExistence type="predicted"/>
<feature type="transmembrane region" description="Helical" evidence="1">
    <location>
        <begin position="44"/>
        <end position="64"/>
    </location>
</feature>
<gene>
    <name evidence="3" type="ORF">Aco03nite_005480</name>
</gene>
<dbReference type="Proteomes" id="UP000612282">
    <property type="component" value="Unassembled WGS sequence"/>
</dbReference>
<dbReference type="PANTHER" id="PTHR43194">
    <property type="entry name" value="HYDROLASE ALPHA/BETA FOLD FAMILY"/>
    <property type="match status" value="1"/>
</dbReference>
<evidence type="ECO:0000313" key="3">
    <source>
        <dbReference type="EMBL" id="GID52144.1"/>
    </source>
</evidence>
<sequence>MVAWGVIAAFWTPRGPLTGGQALWSIVISAAVGVLAGRSARSRWAILLAPLLYVVALESARIGVSGPSVDPPVLTPIGVLVLVSGRFMHGLLALLPMAAGAAWAHRRPARTRFRRVAGRVATSLATALTVALAVAVVVPARTDPIPGGIAELTDVDGLGVMIRGRSTTSPVLLYVPGPPGASDTGMMRTRLSALENHFVVATLDRRGGGASYPALGDGVTLDSEVADVITVTDRLRQRFDRDRIVLLGHSGGSIPAIVAAYRHPERFSVYVGTGQAVDLRAGDRIFYQDMLTWARAQERREVVKRLEEQGPPPWPDVYDYEPFQLYVNEAYGLPAPSFDLNVPEYTMLQKVHTMVAMLDTWDELYPGLQSVDLHHDVPALTVPAYFIQGEREMRGLAVPFASWYETLRSPDKRLVTIPGAGHRPMSETPDRFVDALTALLQPSG</sequence>
<dbReference type="Gene3D" id="3.40.50.1820">
    <property type="entry name" value="alpha/beta hydrolase"/>
    <property type="match status" value="1"/>
</dbReference>